<reference evidence="1 2" key="1">
    <citation type="submission" date="2018-04" db="EMBL/GenBank/DDBJ databases">
        <title>Brenneria corticis sp.nov.</title>
        <authorList>
            <person name="Li Y."/>
        </authorList>
    </citation>
    <scope>NUCLEOTIDE SEQUENCE [LARGE SCALE GENOMIC DNA]</scope>
    <source>
        <strain evidence="1 2">LMG 27715</strain>
    </source>
</reference>
<dbReference type="OrthoDB" id="1550902at2"/>
<dbReference type="Pfam" id="PF06995">
    <property type="entry name" value="Phage_P2_GpU"/>
    <property type="match status" value="1"/>
</dbReference>
<sequence>MMMVFGMFVFALKTVPYQQLQHSQQWRHVKNDRINKSASWQYIGAGESQITLSGVLYPEITGGNLALSALTTMGYMGRPWPLIEGTGKIYGMYVLTGLQRTNEELDRYGNPKKIEFSISLQRVDEDYRERLQSSSFSDMLTNIRSSATEAFNSVSTAVGGLFP</sequence>
<dbReference type="InterPro" id="IPR009734">
    <property type="entry name" value="Myoviridae_GpU"/>
</dbReference>
<comment type="caution">
    <text evidence="1">The sequence shown here is derived from an EMBL/GenBank/DDBJ whole genome shotgun (WGS) entry which is preliminary data.</text>
</comment>
<dbReference type="Proteomes" id="UP000245138">
    <property type="component" value="Unassembled WGS sequence"/>
</dbReference>
<dbReference type="AlphaFoldDB" id="A0A2U1TK17"/>
<accession>A0A2U1TK17</accession>
<dbReference type="PIRSF" id="PIRSF029208">
    <property type="entry name" value="Phage_tail_GPU"/>
    <property type="match status" value="1"/>
</dbReference>
<dbReference type="InterPro" id="IPR016912">
    <property type="entry name" value="Phage_P2_GpU"/>
</dbReference>
<keyword evidence="2" id="KW-1185">Reference proteome</keyword>
<dbReference type="EMBL" id="QDKJ01000019">
    <property type="protein sequence ID" value="PWC09672.1"/>
    <property type="molecule type" value="Genomic_DNA"/>
</dbReference>
<organism evidence="1 2">
    <name type="scientific">Brenneria roseae subsp. americana</name>
    <dbReference type="NCBI Taxonomy" id="1508507"/>
    <lineage>
        <taxon>Bacteria</taxon>
        <taxon>Pseudomonadati</taxon>
        <taxon>Pseudomonadota</taxon>
        <taxon>Gammaproteobacteria</taxon>
        <taxon>Enterobacterales</taxon>
        <taxon>Pectobacteriaceae</taxon>
        <taxon>Brenneria</taxon>
    </lineage>
</organism>
<gene>
    <name evidence="1" type="ORF">B4923_18910</name>
</gene>
<protein>
    <submittedName>
        <fullName evidence="1">Phage tail protein</fullName>
    </submittedName>
</protein>
<dbReference type="RefSeq" id="WP_109491263.1">
    <property type="nucleotide sequence ID" value="NZ_QDKJ01000019.1"/>
</dbReference>
<proteinExistence type="predicted"/>
<name>A0A2U1TK17_9GAMM</name>
<evidence type="ECO:0000313" key="1">
    <source>
        <dbReference type="EMBL" id="PWC09672.1"/>
    </source>
</evidence>
<evidence type="ECO:0000313" key="2">
    <source>
        <dbReference type="Proteomes" id="UP000245138"/>
    </source>
</evidence>